<reference evidence="7" key="1">
    <citation type="submission" date="2021-01" db="EMBL/GenBank/DDBJ databases">
        <title>Microvirga sp.</title>
        <authorList>
            <person name="Kim M.K."/>
        </authorList>
    </citation>
    <scope>NUCLEOTIDE SEQUENCE</scope>
    <source>
        <strain evidence="7">5420S-16</strain>
    </source>
</reference>
<comment type="caution">
    <text evidence="7">The sequence shown here is derived from an EMBL/GenBank/DDBJ whole genome shotgun (WGS) entry which is preliminary data.</text>
</comment>
<dbReference type="CDD" id="cd08207">
    <property type="entry name" value="RLP_NonPhot"/>
    <property type="match status" value="1"/>
</dbReference>
<evidence type="ECO:0000256" key="3">
    <source>
        <dbReference type="ARBA" id="ARBA00022842"/>
    </source>
</evidence>
<dbReference type="InterPro" id="IPR000685">
    <property type="entry name" value="RuBisCO_lsu_C"/>
</dbReference>
<evidence type="ECO:0000259" key="5">
    <source>
        <dbReference type="Pfam" id="PF00016"/>
    </source>
</evidence>
<feature type="domain" description="Ribulose bisphosphate carboxylase large subunit ferrodoxin-like N-terminal" evidence="6">
    <location>
        <begin position="19"/>
        <end position="130"/>
    </location>
</feature>
<comment type="cofactor">
    <cofactor evidence="1">
        <name>Mg(2+)</name>
        <dbReference type="ChEBI" id="CHEBI:18420"/>
    </cofactor>
</comment>
<dbReference type="SFLD" id="SFLDS00014">
    <property type="entry name" value="RuBisCO"/>
    <property type="match status" value="1"/>
</dbReference>
<dbReference type="PANTHER" id="PTHR42704:SF17">
    <property type="entry name" value="RIBULOSE BISPHOSPHATE CARBOXYLASE LARGE CHAIN"/>
    <property type="match status" value="1"/>
</dbReference>
<dbReference type="RefSeq" id="WP_202063629.1">
    <property type="nucleotide sequence ID" value="NZ_JAEQMY010000050.1"/>
</dbReference>
<evidence type="ECO:0000313" key="7">
    <source>
        <dbReference type="EMBL" id="MBL0406769.1"/>
    </source>
</evidence>
<dbReference type="GO" id="GO:0015977">
    <property type="term" value="P:carbon fixation"/>
    <property type="evidence" value="ECO:0007669"/>
    <property type="project" value="InterPro"/>
</dbReference>
<dbReference type="SUPFAM" id="SSF51649">
    <property type="entry name" value="RuBisCo, C-terminal domain"/>
    <property type="match status" value="1"/>
</dbReference>
<keyword evidence="3" id="KW-0460">Magnesium</keyword>
<keyword evidence="2" id="KW-0479">Metal-binding</keyword>
<dbReference type="PANTHER" id="PTHR42704">
    <property type="entry name" value="RIBULOSE BISPHOSPHATE CARBOXYLASE"/>
    <property type="match status" value="1"/>
</dbReference>
<dbReference type="InterPro" id="IPR036422">
    <property type="entry name" value="RuBisCO_lsu_N_sf"/>
</dbReference>
<dbReference type="InterPro" id="IPR020878">
    <property type="entry name" value="RuBisCo_large_chain_AS"/>
</dbReference>
<keyword evidence="8" id="KW-1185">Reference proteome</keyword>
<dbReference type="Gene3D" id="3.20.20.110">
    <property type="entry name" value="Ribulose bisphosphate carboxylase, large subunit, C-terminal domain"/>
    <property type="match status" value="1"/>
</dbReference>
<dbReference type="SUPFAM" id="SSF54966">
    <property type="entry name" value="RuBisCO, large subunit, small (N-terminal) domain"/>
    <property type="match status" value="1"/>
</dbReference>
<dbReference type="Pfam" id="PF02788">
    <property type="entry name" value="RuBisCO_large_N"/>
    <property type="match status" value="1"/>
</dbReference>
<dbReference type="GO" id="GO:0000287">
    <property type="term" value="F:magnesium ion binding"/>
    <property type="evidence" value="ECO:0007669"/>
    <property type="project" value="InterPro"/>
</dbReference>
<dbReference type="Proteomes" id="UP000605848">
    <property type="component" value="Unassembled WGS sequence"/>
</dbReference>
<evidence type="ECO:0000256" key="4">
    <source>
        <dbReference type="RuleBase" id="RU003834"/>
    </source>
</evidence>
<evidence type="ECO:0000256" key="1">
    <source>
        <dbReference type="ARBA" id="ARBA00001946"/>
    </source>
</evidence>
<name>A0A937CZK5_9HYPH</name>
<dbReference type="SFLD" id="SFLDG00301">
    <property type="entry name" value="RuBisCO-like_proteins"/>
    <property type="match status" value="1"/>
</dbReference>
<dbReference type="Gene3D" id="3.30.70.150">
    <property type="entry name" value="RuBisCO large subunit, N-terminal domain"/>
    <property type="match status" value="1"/>
</dbReference>
<dbReference type="AlphaFoldDB" id="A0A937CZK5"/>
<evidence type="ECO:0000313" key="8">
    <source>
        <dbReference type="Proteomes" id="UP000605848"/>
    </source>
</evidence>
<sequence>MNAVTEPTRIEADYLIETAYDPRQAAEAMAGEQSSGTFVPIPGETPELKERSAARIERLEIVEEVDGPSLPGASRPKGEDAAYRRARVTLSWPIDNFGPSLPNLMATVAGNLFELKQFSGLRLLDLRLPSIFAGAYPGPKFGIAGTRRLAGVEGRPIIGTIIKPSVGFGPRETAALTKTLCEAGIDFIKDDELQSDGPHCPFDERARAVMRVINDHADRTGKKVMFAFNITGDLDQMRRRHDLVRDLGGTCIMASLNSVGLVGMIELGRFAELPIHAHRNGWGYLSREPMLGWSYVAWQKIWRLAGADHMHVNGLSNKFCEDDDSVIASARACLTPMFADKPCISMPVFSSGQSAKQAPGTFAALGTTDLIFAAGGGIMAHPDGPAAGVASLCEAWEAATAHVPLAEYAKDRPALAKALEAYAA</sequence>
<protein>
    <submittedName>
        <fullName evidence="7">Ribulose-bisphosphate carboxylase large subunit family protein</fullName>
    </submittedName>
</protein>
<comment type="similarity">
    <text evidence="4">Belongs to the RuBisCO large chain family.</text>
</comment>
<dbReference type="PROSITE" id="PS00157">
    <property type="entry name" value="RUBISCO_LARGE"/>
    <property type="match status" value="1"/>
</dbReference>
<dbReference type="Pfam" id="PF00016">
    <property type="entry name" value="RuBisCO_large"/>
    <property type="match status" value="1"/>
</dbReference>
<organism evidence="7 8">
    <name type="scientific">Microvirga aerilata</name>
    <dbReference type="NCBI Taxonomy" id="670292"/>
    <lineage>
        <taxon>Bacteria</taxon>
        <taxon>Pseudomonadati</taxon>
        <taxon>Pseudomonadota</taxon>
        <taxon>Alphaproteobacteria</taxon>
        <taxon>Hyphomicrobiales</taxon>
        <taxon>Methylobacteriaceae</taxon>
        <taxon>Microvirga</taxon>
    </lineage>
</organism>
<dbReference type="GO" id="GO:0016984">
    <property type="term" value="F:ribulose-bisphosphate carboxylase activity"/>
    <property type="evidence" value="ECO:0007669"/>
    <property type="project" value="InterPro"/>
</dbReference>
<gene>
    <name evidence="7" type="ORF">JKG68_22745</name>
</gene>
<evidence type="ECO:0000256" key="2">
    <source>
        <dbReference type="ARBA" id="ARBA00022723"/>
    </source>
</evidence>
<dbReference type="InterPro" id="IPR033966">
    <property type="entry name" value="RuBisCO"/>
</dbReference>
<accession>A0A937CZK5</accession>
<dbReference type="EMBL" id="JAEQMY010000050">
    <property type="protein sequence ID" value="MBL0406769.1"/>
    <property type="molecule type" value="Genomic_DNA"/>
</dbReference>
<dbReference type="InterPro" id="IPR017443">
    <property type="entry name" value="RuBisCO_lsu_fd_N"/>
</dbReference>
<feature type="domain" description="Ribulose bisphosphate carboxylase large subunit C-terminal" evidence="5">
    <location>
        <begin position="142"/>
        <end position="422"/>
    </location>
</feature>
<proteinExistence type="inferred from homology"/>
<dbReference type="InterPro" id="IPR036376">
    <property type="entry name" value="RuBisCO_lsu_C_sf"/>
</dbReference>
<evidence type="ECO:0000259" key="6">
    <source>
        <dbReference type="Pfam" id="PF02788"/>
    </source>
</evidence>